<protein>
    <submittedName>
        <fullName evidence="2">Uncharacterized protein</fullName>
    </submittedName>
</protein>
<organism evidence="2 4">
    <name type="scientific">Didymodactylos carnosus</name>
    <dbReference type="NCBI Taxonomy" id="1234261"/>
    <lineage>
        <taxon>Eukaryota</taxon>
        <taxon>Metazoa</taxon>
        <taxon>Spiralia</taxon>
        <taxon>Gnathifera</taxon>
        <taxon>Rotifera</taxon>
        <taxon>Eurotatoria</taxon>
        <taxon>Bdelloidea</taxon>
        <taxon>Philodinida</taxon>
        <taxon>Philodinidae</taxon>
        <taxon>Didymodactylos</taxon>
    </lineage>
</organism>
<reference evidence="2" key="1">
    <citation type="submission" date="2021-02" db="EMBL/GenBank/DDBJ databases">
        <authorList>
            <person name="Nowell W R."/>
        </authorList>
    </citation>
    <scope>NUCLEOTIDE SEQUENCE</scope>
</reference>
<evidence type="ECO:0000313" key="3">
    <source>
        <dbReference type="EMBL" id="CAF3906358.1"/>
    </source>
</evidence>
<dbReference type="OrthoDB" id="2140105at2759"/>
<gene>
    <name evidence="2" type="ORF">GPM918_LOCUS20771</name>
    <name evidence="3" type="ORF">SRO942_LOCUS20768</name>
</gene>
<dbReference type="EMBL" id="CAJOBC010006647">
    <property type="protein sequence ID" value="CAF3906358.1"/>
    <property type="molecule type" value="Genomic_DNA"/>
</dbReference>
<dbReference type="AlphaFoldDB" id="A0A814S8D9"/>
<evidence type="ECO:0000256" key="1">
    <source>
        <dbReference type="SAM" id="Phobius"/>
    </source>
</evidence>
<proteinExistence type="predicted"/>
<evidence type="ECO:0000313" key="2">
    <source>
        <dbReference type="EMBL" id="CAF1142717.1"/>
    </source>
</evidence>
<dbReference type="EMBL" id="CAJNOQ010006647">
    <property type="protein sequence ID" value="CAF1142717.1"/>
    <property type="molecule type" value="Genomic_DNA"/>
</dbReference>
<dbReference type="PANTHER" id="PTHR34814">
    <property type="entry name" value="NITROSOGUANIDINE RESISTANCE PROTEIN SNG1"/>
    <property type="match status" value="1"/>
</dbReference>
<dbReference type="PANTHER" id="PTHR34814:SF2">
    <property type="entry name" value="DUF3533 DOMAIN-CONTAINING PROTEIN"/>
    <property type="match status" value="1"/>
</dbReference>
<sequence>MFSRNVLQARLFHPNYTVADDPYSYPTPNIEPEHFWSKRDDVKKVRRQVLFQWVFVSIQLWILIFLMAALYLGQGRNPDGYTRNLDVLVVNFDQELAGDFFIDAFEQSGPGSLTLHWHYRAPSDFSFDPNNTRMEIFYEEGRNPTGINNYMLPAIRTAIMVASQRYGQYLRSTLIQRILSANDNAIILNSSLIYLTSYLLPLLSNPLNYSQMNFHPAQPFIGQLATTLG</sequence>
<accession>A0A814S8D9</accession>
<dbReference type="Proteomes" id="UP000681722">
    <property type="component" value="Unassembled WGS sequence"/>
</dbReference>
<feature type="transmembrane region" description="Helical" evidence="1">
    <location>
        <begin position="49"/>
        <end position="72"/>
    </location>
</feature>
<dbReference type="InterPro" id="IPR053001">
    <property type="entry name" value="MNNG_permease-like"/>
</dbReference>
<evidence type="ECO:0000313" key="4">
    <source>
        <dbReference type="Proteomes" id="UP000663829"/>
    </source>
</evidence>
<keyword evidence="4" id="KW-1185">Reference proteome</keyword>
<comment type="caution">
    <text evidence="2">The sequence shown here is derived from an EMBL/GenBank/DDBJ whole genome shotgun (WGS) entry which is preliminary data.</text>
</comment>
<keyword evidence="1" id="KW-0472">Membrane</keyword>
<dbReference type="GO" id="GO:0016020">
    <property type="term" value="C:membrane"/>
    <property type="evidence" value="ECO:0007669"/>
    <property type="project" value="TreeGrafter"/>
</dbReference>
<keyword evidence="1" id="KW-1133">Transmembrane helix</keyword>
<keyword evidence="1" id="KW-0812">Transmembrane</keyword>
<dbReference type="Proteomes" id="UP000663829">
    <property type="component" value="Unassembled WGS sequence"/>
</dbReference>
<name>A0A814S8D9_9BILA</name>
<feature type="non-terminal residue" evidence="2">
    <location>
        <position position="1"/>
    </location>
</feature>